<dbReference type="AlphaFoldDB" id="A0A1J4JDL7"/>
<dbReference type="GeneID" id="94846157"/>
<name>A0A1J4JDL7_9EUKA</name>
<comment type="caution">
    <text evidence="1">The sequence shown here is derived from an EMBL/GenBank/DDBJ whole genome shotgun (WGS) entry which is preliminary data.</text>
</comment>
<organism evidence="1 2">
    <name type="scientific">Tritrichomonas foetus</name>
    <dbReference type="NCBI Taxonomy" id="1144522"/>
    <lineage>
        <taxon>Eukaryota</taxon>
        <taxon>Metamonada</taxon>
        <taxon>Parabasalia</taxon>
        <taxon>Tritrichomonadida</taxon>
        <taxon>Tritrichomonadidae</taxon>
        <taxon>Tritrichomonas</taxon>
    </lineage>
</organism>
<dbReference type="RefSeq" id="XP_068349520.1">
    <property type="nucleotide sequence ID" value="XM_068511453.1"/>
</dbReference>
<dbReference type="VEuPathDB" id="TrichDB:TRFO_37494"/>
<protein>
    <submittedName>
        <fullName evidence="1">Uncharacterized protein</fullName>
    </submittedName>
</protein>
<accession>A0A1J4JDL7</accession>
<reference evidence="1" key="1">
    <citation type="submission" date="2016-10" db="EMBL/GenBank/DDBJ databases">
        <authorList>
            <person name="Benchimol M."/>
            <person name="Almeida L.G."/>
            <person name="Vasconcelos A.T."/>
            <person name="Perreira-Neves A."/>
            <person name="Rosa I.A."/>
            <person name="Tasca T."/>
            <person name="Bogo M.R."/>
            <person name="de Souza W."/>
        </authorList>
    </citation>
    <scope>NUCLEOTIDE SEQUENCE [LARGE SCALE GENOMIC DNA]</scope>
    <source>
        <strain evidence="1">K</strain>
    </source>
</reference>
<dbReference type="EMBL" id="MLAK01001181">
    <property type="protein sequence ID" value="OHS96383.1"/>
    <property type="molecule type" value="Genomic_DNA"/>
</dbReference>
<sequence>MQSVKNLINEKKDRDPRVRPSFNEIKKRFRKHEIYFEGADKKKVNKYIDSIELPEIKKQMNEIESQLSTNPNAMTIQAISDLVNSLEVEGAPPEVLERCWESLLQFSRNKTQQYAQGLVPFLGTSYIDKAAAELRNLPSGLLNEASMKKILLAIPSGNETVDTNLVITACKNGFSSDAEKNAIHPDNIKLALEIKKQKHVRANKCEQLAKKSIQILGEADPMLNEKKIRCLVSLNKASLIKKEALKISMQSKNGTKKIAAHIAAAQMALEEKKLPLDLIDALSNK</sequence>
<keyword evidence="2" id="KW-1185">Reference proteome</keyword>
<evidence type="ECO:0000313" key="1">
    <source>
        <dbReference type="EMBL" id="OHS96383.1"/>
    </source>
</evidence>
<gene>
    <name evidence="1" type="ORF">TRFO_37494</name>
</gene>
<dbReference type="Proteomes" id="UP000179807">
    <property type="component" value="Unassembled WGS sequence"/>
</dbReference>
<proteinExistence type="predicted"/>
<evidence type="ECO:0000313" key="2">
    <source>
        <dbReference type="Proteomes" id="UP000179807"/>
    </source>
</evidence>